<proteinExistence type="predicted"/>
<dbReference type="EMBL" id="MT144062">
    <property type="protein sequence ID" value="QJA47890.1"/>
    <property type="molecule type" value="Genomic_DNA"/>
</dbReference>
<dbReference type="AlphaFoldDB" id="A0A6H1ZL19"/>
<gene>
    <name evidence="3" type="ORF">MM415A00269_0015</name>
    <name evidence="2" type="ORF">MM415B00862_0014</name>
    <name evidence="1" type="ORF">TM448A00755_0003</name>
    <name evidence="4" type="ORF">TM448B01461_0004</name>
</gene>
<dbReference type="EMBL" id="MT142515">
    <property type="protein sequence ID" value="QJA83647.1"/>
    <property type="molecule type" value="Genomic_DNA"/>
</dbReference>
<sequence length="183" mass="20706">MQISVEIDKADLQRLMSALDGVQSVVKIQVGDTMQWKCATDYYQLVMANMLKMRAPSPGYSMRYRNWKYEYGWMGYPSPWRLRGDLMRSLGSYRYGDGYIGGVQPGAMDSGGKSWFGKGRLGPSGDIKSIEMYGRVMEEGGSWAKAGNHPSRPLFEPAMEEYAGAGWLKRGDEMLGKIESRWR</sequence>
<accession>A0A6H1ZL19</accession>
<dbReference type="EMBL" id="MT144762">
    <property type="protein sequence ID" value="QJH98980.1"/>
    <property type="molecule type" value="Genomic_DNA"/>
</dbReference>
<name>A0A6H1ZL19_9ZZZZ</name>
<evidence type="ECO:0000313" key="1">
    <source>
        <dbReference type="EMBL" id="QJA47890.1"/>
    </source>
</evidence>
<evidence type="ECO:0000313" key="3">
    <source>
        <dbReference type="EMBL" id="QJA83647.1"/>
    </source>
</evidence>
<dbReference type="EMBL" id="MT141456">
    <property type="protein sequence ID" value="QJA61893.1"/>
    <property type="molecule type" value="Genomic_DNA"/>
</dbReference>
<reference evidence="1" key="1">
    <citation type="submission" date="2020-03" db="EMBL/GenBank/DDBJ databases">
        <title>The deep terrestrial virosphere.</title>
        <authorList>
            <person name="Holmfeldt K."/>
            <person name="Nilsson E."/>
            <person name="Simone D."/>
            <person name="Lopez-Fernandez M."/>
            <person name="Wu X."/>
            <person name="de Brujin I."/>
            <person name="Lundin D."/>
            <person name="Andersson A."/>
            <person name="Bertilsson S."/>
            <person name="Dopson M."/>
        </authorList>
    </citation>
    <scope>NUCLEOTIDE SEQUENCE</scope>
    <source>
        <strain evidence="3">MM415A00269</strain>
        <strain evidence="2">MM415B00862</strain>
        <strain evidence="1">TM448A00755</strain>
        <strain evidence="4">TM448B01461</strain>
    </source>
</reference>
<evidence type="ECO:0000313" key="4">
    <source>
        <dbReference type="EMBL" id="QJH98980.1"/>
    </source>
</evidence>
<organism evidence="1">
    <name type="scientific">viral metagenome</name>
    <dbReference type="NCBI Taxonomy" id="1070528"/>
    <lineage>
        <taxon>unclassified sequences</taxon>
        <taxon>metagenomes</taxon>
        <taxon>organismal metagenomes</taxon>
    </lineage>
</organism>
<evidence type="ECO:0000313" key="2">
    <source>
        <dbReference type="EMBL" id="QJA61893.1"/>
    </source>
</evidence>
<protein>
    <submittedName>
        <fullName evidence="1">Uncharacterized protein</fullName>
    </submittedName>
</protein>